<evidence type="ECO:0000313" key="1">
    <source>
        <dbReference type="EMBL" id="KAJ9651163.1"/>
    </source>
</evidence>
<name>A0ACC2ZU23_9EURO</name>
<dbReference type="Proteomes" id="UP001172386">
    <property type="component" value="Unassembled WGS sequence"/>
</dbReference>
<proteinExistence type="predicted"/>
<organism evidence="1 2">
    <name type="scientific">Neophaeococcomyces mojaviensis</name>
    <dbReference type="NCBI Taxonomy" id="3383035"/>
    <lineage>
        <taxon>Eukaryota</taxon>
        <taxon>Fungi</taxon>
        <taxon>Dikarya</taxon>
        <taxon>Ascomycota</taxon>
        <taxon>Pezizomycotina</taxon>
        <taxon>Eurotiomycetes</taxon>
        <taxon>Chaetothyriomycetidae</taxon>
        <taxon>Chaetothyriales</taxon>
        <taxon>Chaetothyriales incertae sedis</taxon>
        <taxon>Neophaeococcomyces</taxon>
    </lineage>
</organism>
<keyword evidence="2" id="KW-1185">Reference proteome</keyword>
<gene>
    <name evidence="1" type="ORF">H2198_009540</name>
</gene>
<sequence length="273" mass="30730">MFSRHHRPSESFSSRYGANKSTKVKKSFNTESFSAGLQRSQSVRSPKREHSSPASAGSPSLTSRIITICVGPEQRLFAGHEEMLSKSPYFESALKTQFYESGSQRIDLPDETPEVLSAVLEYLYKGDYSPRLVHNRKKDTWDIEETGTPGESTIHHHLAKAPILKDTAIYCSADIYGLDGLKKLALRKQGLQSGVHIGTILASARWAYDHTPDTESALRSHYLAVIIRNRNNFKKSTTMQAEMEHGGRLFFDLFVTMCGHMNDLQTVRSPYTR</sequence>
<dbReference type="EMBL" id="JAPDRQ010000277">
    <property type="protein sequence ID" value="KAJ9651163.1"/>
    <property type="molecule type" value="Genomic_DNA"/>
</dbReference>
<protein>
    <submittedName>
        <fullName evidence="1">Uncharacterized protein</fullName>
    </submittedName>
</protein>
<accession>A0ACC2ZU23</accession>
<evidence type="ECO:0000313" key="2">
    <source>
        <dbReference type="Proteomes" id="UP001172386"/>
    </source>
</evidence>
<comment type="caution">
    <text evidence="1">The sequence shown here is derived from an EMBL/GenBank/DDBJ whole genome shotgun (WGS) entry which is preliminary data.</text>
</comment>
<reference evidence="1" key="1">
    <citation type="submission" date="2022-10" db="EMBL/GenBank/DDBJ databases">
        <title>Culturing micro-colonial fungi from biological soil crusts in the Mojave desert and describing Neophaeococcomyces mojavensis, and introducing the new genera and species Taxawa tesnikishii.</title>
        <authorList>
            <person name="Kurbessoian T."/>
            <person name="Stajich J.E."/>
        </authorList>
    </citation>
    <scope>NUCLEOTIDE SEQUENCE</scope>
    <source>
        <strain evidence="1">JES_112</strain>
    </source>
</reference>